<sequence length="267" mass="30069">MSLSFLYSTCSIQIHQIFKISKFHTKLSGMADWDDSVTKGPDTCTLKCPKAAGKRKSPIDISPNHACEVMLPELQTKYNTEKIKQKLQNVGYCWKVVTEGKYNDLALWGGPLQEQHELKYQGEIHFVHINNRYCSVDKALRHSDGLCVLGVFFNLGCKANPEIAKIIDVMNKCEAKGAEAKLERNVDISQIIPFSGSYYTYSGSLTTPPCSECTTWIVFEDPIQISQDQLDAFNSLKDGTGKIITNNFRPLMPLEGREVRLVRNSNH</sequence>
<accession>A0A653C7Q2</accession>
<evidence type="ECO:0000259" key="2">
    <source>
        <dbReference type="PROSITE" id="PS51144"/>
    </source>
</evidence>
<dbReference type="InterPro" id="IPR036398">
    <property type="entry name" value="CA_dom_sf"/>
</dbReference>
<dbReference type="SMART" id="SM01057">
    <property type="entry name" value="Carb_anhydrase"/>
    <property type="match status" value="1"/>
</dbReference>
<dbReference type="EMBL" id="CAACVG010007134">
    <property type="protein sequence ID" value="VEN43796.1"/>
    <property type="molecule type" value="Genomic_DNA"/>
</dbReference>
<dbReference type="Proteomes" id="UP000410492">
    <property type="component" value="Unassembled WGS sequence"/>
</dbReference>
<dbReference type="InterPro" id="IPR001148">
    <property type="entry name" value="CA_dom"/>
</dbReference>
<reference evidence="3 4" key="1">
    <citation type="submission" date="2019-01" db="EMBL/GenBank/DDBJ databases">
        <authorList>
            <person name="Sayadi A."/>
        </authorList>
    </citation>
    <scope>NUCLEOTIDE SEQUENCE [LARGE SCALE GENOMIC DNA]</scope>
</reference>
<name>A0A653C7Q2_CALMS</name>
<comment type="similarity">
    <text evidence="1">Belongs to the alpha-carbonic anhydrase family.</text>
</comment>
<dbReference type="OrthoDB" id="8120565at2759"/>
<dbReference type="InterPro" id="IPR023561">
    <property type="entry name" value="Carbonic_anhydrase_a-class"/>
</dbReference>
<protein>
    <recommendedName>
        <fullName evidence="2">Alpha-carbonic anhydrase domain-containing protein</fullName>
    </recommendedName>
</protein>
<dbReference type="CDD" id="cd00326">
    <property type="entry name" value="alpha_CA"/>
    <property type="match status" value="1"/>
</dbReference>
<dbReference type="PROSITE" id="PS51144">
    <property type="entry name" value="ALPHA_CA_2"/>
    <property type="match status" value="1"/>
</dbReference>
<dbReference type="PANTHER" id="PTHR18952:SF270">
    <property type="entry name" value="CARBONIC ANHYDRASE"/>
    <property type="match status" value="1"/>
</dbReference>
<evidence type="ECO:0000313" key="4">
    <source>
        <dbReference type="Proteomes" id="UP000410492"/>
    </source>
</evidence>
<organism evidence="3 4">
    <name type="scientific">Callosobruchus maculatus</name>
    <name type="common">Southern cowpea weevil</name>
    <name type="synonym">Pulse bruchid</name>
    <dbReference type="NCBI Taxonomy" id="64391"/>
    <lineage>
        <taxon>Eukaryota</taxon>
        <taxon>Metazoa</taxon>
        <taxon>Ecdysozoa</taxon>
        <taxon>Arthropoda</taxon>
        <taxon>Hexapoda</taxon>
        <taxon>Insecta</taxon>
        <taxon>Pterygota</taxon>
        <taxon>Neoptera</taxon>
        <taxon>Endopterygota</taxon>
        <taxon>Coleoptera</taxon>
        <taxon>Polyphaga</taxon>
        <taxon>Cucujiformia</taxon>
        <taxon>Chrysomeloidea</taxon>
        <taxon>Chrysomelidae</taxon>
        <taxon>Bruchinae</taxon>
        <taxon>Bruchini</taxon>
        <taxon>Callosobruchus</taxon>
    </lineage>
</organism>
<evidence type="ECO:0000313" key="3">
    <source>
        <dbReference type="EMBL" id="VEN43796.1"/>
    </source>
</evidence>
<dbReference type="PANTHER" id="PTHR18952">
    <property type="entry name" value="CARBONIC ANHYDRASE"/>
    <property type="match status" value="1"/>
</dbReference>
<dbReference type="GO" id="GO:0004089">
    <property type="term" value="F:carbonate dehydratase activity"/>
    <property type="evidence" value="ECO:0007669"/>
    <property type="project" value="InterPro"/>
</dbReference>
<feature type="domain" description="Alpha-carbonic anhydrase" evidence="2">
    <location>
        <begin position="31"/>
        <end position="263"/>
    </location>
</feature>
<dbReference type="Gene3D" id="3.10.200.10">
    <property type="entry name" value="Alpha carbonic anhydrase"/>
    <property type="match status" value="2"/>
</dbReference>
<gene>
    <name evidence="3" type="ORF">CALMAC_LOCUS6820</name>
</gene>
<proteinExistence type="inferred from homology"/>
<keyword evidence="4" id="KW-1185">Reference proteome</keyword>
<dbReference type="GO" id="GO:0005737">
    <property type="term" value="C:cytoplasm"/>
    <property type="evidence" value="ECO:0007669"/>
    <property type="project" value="TreeGrafter"/>
</dbReference>
<dbReference type="GO" id="GO:0008270">
    <property type="term" value="F:zinc ion binding"/>
    <property type="evidence" value="ECO:0007669"/>
    <property type="project" value="InterPro"/>
</dbReference>
<dbReference type="AlphaFoldDB" id="A0A653C7Q2"/>
<evidence type="ECO:0000256" key="1">
    <source>
        <dbReference type="ARBA" id="ARBA00010718"/>
    </source>
</evidence>
<dbReference type="SUPFAM" id="SSF51069">
    <property type="entry name" value="Carbonic anhydrase"/>
    <property type="match status" value="1"/>
</dbReference>
<dbReference type="Pfam" id="PF00194">
    <property type="entry name" value="Carb_anhydrase"/>
    <property type="match status" value="2"/>
</dbReference>